<evidence type="ECO:0000256" key="7">
    <source>
        <dbReference type="ARBA" id="ARBA00022840"/>
    </source>
</evidence>
<accession>A0A5B8RA29</accession>
<gene>
    <name evidence="10" type="primary">tmk</name>
    <name evidence="10" type="ORF">KBTEX_01943</name>
</gene>
<evidence type="ECO:0000259" key="9">
    <source>
        <dbReference type="Pfam" id="PF02223"/>
    </source>
</evidence>
<dbReference type="PANTHER" id="PTHR10344:SF4">
    <property type="entry name" value="UMP-CMP KINASE 2, MITOCHONDRIAL"/>
    <property type="match status" value="1"/>
</dbReference>
<proteinExistence type="inferred from homology"/>
<dbReference type="InterPro" id="IPR039430">
    <property type="entry name" value="Thymidylate_kin-like_dom"/>
</dbReference>
<sequence>MTAGRFITIEGLEGAGKTTAMDTVRDWLIERGLEPVMTREPGGTPVGEAVRGLLLNHDYHGMTAETEALLVFAARAEHVARVIRPALAEGQWVVSDRFTDASYAYQGGGRGLGEARIAELERWVQQGLRPDLTLYLDLPVEQGRERASARSAPDRFESEGGTFFERARAVYRRRCAEHPERMRLIDASADTDTVQRRIRAALAVAFGESE</sequence>
<dbReference type="InterPro" id="IPR027417">
    <property type="entry name" value="P-loop_NTPase"/>
</dbReference>
<dbReference type="HAMAP" id="MF_00165">
    <property type="entry name" value="Thymidylate_kinase"/>
    <property type="match status" value="1"/>
</dbReference>
<dbReference type="Pfam" id="PF02223">
    <property type="entry name" value="Thymidylate_kin"/>
    <property type="match status" value="1"/>
</dbReference>
<dbReference type="AlphaFoldDB" id="A0A5B8RA29"/>
<dbReference type="Gene3D" id="3.40.50.300">
    <property type="entry name" value="P-loop containing nucleotide triphosphate hydrolases"/>
    <property type="match status" value="1"/>
</dbReference>
<dbReference type="GO" id="GO:0006227">
    <property type="term" value="P:dUDP biosynthetic process"/>
    <property type="evidence" value="ECO:0007669"/>
    <property type="project" value="TreeGrafter"/>
</dbReference>
<dbReference type="CDD" id="cd01672">
    <property type="entry name" value="TMPK"/>
    <property type="match status" value="1"/>
</dbReference>
<dbReference type="EMBL" id="MN079105">
    <property type="protein sequence ID" value="QEA05620.1"/>
    <property type="molecule type" value="Genomic_DNA"/>
</dbReference>
<evidence type="ECO:0000256" key="5">
    <source>
        <dbReference type="ARBA" id="ARBA00022741"/>
    </source>
</evidence>
<dbReference type="SUPFAM" id="SSF52540">
    <property type="entry name" value="P-loop containing nucleoside triphosphate hydrolases"/>
    <property type="match status" value="1"/>
</dbReference>
<protein>
    <recommendedName>
        <fullName evidence="2">dTMP kinase</fullName>
        <ecNumber evidence="2">2.7.4.9</ecNumber>
    </recommendedName>
</protein>
<keyword evidence="6 10" id="KW-0418">Kinase</keyword>
<comment type="catalytic activity">
    <reaction evidence="8">
        <text>dTMP + ATP = dTDP + ADP</text>
        <dbReference type="Rhea" id="RHEA:13517"/>
        <dbReference type="ChEBI" id="CHEBI:30616"/>
        <dbReference type="ChEBI" id="CHEBI:58369"/>
        <dbReference type="ChEBI" id="CHEBI:63528"/>
        <dbReference type="ChEBI" id="CHEBI:456216"/>
        <dbReference type="EC" id="2.7.4.9"/>
    </reaction>
</comment>
<keyword evidence="4" id="KW-0545">Nucleotide biosynthesis</keyword>
<dbReference type="GO" id="GO:0004798">
    <property type="term" value="F:dTMP kinase activity"/>
    <property type="evidence" value="ECO:0007669"/>
    <property type="project" value="UniProtKB-EC"/>
</dbReference>
<keyword evidence="5" id="KW-0547">Nucleotide-binding</keyword>
<evidence type="ECO:0000256" key="3">
    <source>
        <dbReference type="ARBA" id="ARBA00022679"/>
    </source>
</evidence>
<evidence type="ECO:0000256" key="6">
    <source>
        <dbReference type="ARBA" id="ARBA00022777"/>
    </source>
</evidence>
<dbReference type="GO" id="GO:0006233">
    <property type="term" value="P:dTDP biosynthetic process"/>
    <property type="evidence" value="ECO:0007669"/>
    <property type="project" value="InterPro"/>
</dbReference>
<evidence type="ECO:0000313" key="10">
    <source>
        <dbReference type="EMBL" id="QEA05620.1"/>
    </source>
</evidence>
<dbReference type="PANTHER" id="PTHR10344">
    <property type="entry name" value="THYMIDYLATE KINASE"/>
    <property type="match status" value="1"/>
</dbReference>
<name>A0A5B8RA29_9ZZZZ</name>
<organism evidence="10">
    <name type="scientific">uncultured organism</name>
    <dbReference type="NCBI Taxonomy" id="155900"/>
    <lineage>
        <taxon>unclassified sequences</taxon>
        <taxon>environmental samples</taxon>
    </lineage>
</organism>
<dbReference type="EC" id="2.7.4.9" evidence="2"/>
<dbReference type="FunFam" id="3.40.50.300:FF:000225">
    <property type="entry name" value="Thymidylate kinase"/>
    <property type="match status" value="1"/>
</dbReference>
<evidence type="ECO:0000256" key="2">
    <source>
        <dbReference type="ARBA" id="ARBA00012980"/>
    </source>
</evidence>
<evidence type="ECO:0000256" key="8">
    <source>
        <dbReference type="ARBA" id="ARBA00048743"/>
    </source>
</evidence>
<keyword evidence="3 10" id="KW-0808">Transferase</keyword>
<reference evidence="10" key="1">
    <citation type="submission" date="2019-06" db="EMBL/GenBank/DDBJ databases">
        <authorList>
            <person name="Murdoch R.W."/>
            <person name="Fathepure B."/>
        </authorList>
    </citation>
    <scope>NUCLEOTIDE SEQUENCE</scope>
</reference>
<keyword evidence="7" id="KW-0067">ATP-binding</keyword>
<dbReference type="GO" id="GO:0005524">
    <property type="term" value="F:ATP binding"/>
    <property type="evidence" value="ECO:0007669"/>
    <property type="project" value="UniProtKB-KW"/>
</dbReference>
<dbReference type="GO" id="GO:0006235">
    <property type="term" value="P:dTTP biosynthetic process"/>
    <property type="evidence" value="ECO:0007669"/>
    <property type="project" value="TreeGrafter"/>
</dbReference>
<feature type="domain" description="Thymidylate kinase-like" evidence="9">
    <location>
        <begin position="9"/>
        <end position="198"/>
    </location>
</feature>
<evidence type="ECO:0000256" key="4">
    <source>
        <dbReference type="ARBA" id="ARBA00022727"/>
    </source>
</evidence>
<dbReference type="NCBIfam" id="TIGR00041">
    <property type="entry name" value="DTMP_kinase"/>
    <property type="match status" value="1"/>
</dbReference>
<dbReference type="InterPro" id="IPR018094">
    <property type="entry name" value="Thymidylate_kinase"/>
</dbReference>
<comment type="similarity">
    <text evidence="1">Belongs to the thymidylate kinase family.</text>
</comment>
<evidence type="ECO:0000256" key="1">
    <source>
        <dbReference type="ARBA" id="ARBA00009776"/>
    </source>
</evidence>